<reference evidence="2" key="1">
    <citation type="journal article" date="2023" name="G3 (Bethesda)">
        <title>A reference genome for the long-term kleptoplast-retaining sea slug Elysia crispata morphotype clarki.</title>
        <authorList>
            <person name="Eastman K.E."/>
            <person name="Pendleton A.L."/>
            <person name="Shaikh M.A."/>
            <person name="Suttiyut T."/>
            <person name="Ogas R."/>
            <person name="Tomko P."/>
            <person name="Gavelis G."/>
            <person name="Widhalm J.R."/>
            <person name="Wisecaver J.H."/>
        </authorList>
    </citation>
    <scope>NUCLEOTIDE SEQUENCE</scope>
    <source>
        <strain evidence="2">ECLA1</strain>
    </source>
</reference>
<feature type="region of interest" description="Disordered" evidence="1">
    <location>
        <begin position="242"/>
        <end position="262"/>
    </location>
</feature>
<evidence type="ECO:0000256" key="1">
    <source>
        <dbReference type="SAM" id="MobiDB-lite"/>
    </source>
</evidence>
<accession>A0AAE1D396</accession>
<feature type="compositionally biased region" description="Polar residues" evidence="1">
    <location>
        <begin position="244"/>
        <end position="262"/>
    </location>
</feature>
<dbReference type="AlphaFoldDB" id="A0AAE1D396"/>
<comment type="caution">
    <text evidence="2">The sequence shown here is derived from an EMBL/GenBank/DDBJ whole genome shotgun (WGS) entry which is preliminary data.</text>
</comment>
<gene>
    <name evidence="2" type="ORF">RRG08_026091</name>
</gene>
<sequence length="262" mass="29628">MGVANTRNIQSGRSQSFKELCSQISFEALNLVYWLLTATRSLVEFHPGVSRYVTIYTVLLSVLMSRHNSRLSHTSYVIVCPLHVTKLSRAHGIARQRTLSTQTGRTAIERTPPQHLSANLRLCPLYLRSNREEIVDYHGRGMCIVPIPAENDRTARSYFLSWTENLRQCKTGPISFMLTVNMVDFGIKLFLNDSRPCTGSFQAYHCSPIVTPALVVVDTPILTPIEQCAGRHFGQALTAHNHPEWQSSEQRSEKYQQLPTVL</sequence>
<dbReference type="EMBL" id="JAWDGP010005602">
    <property type="protein sequence ID" value="KAK3755361.1"/>
    <property type="molecule type" value="Genomic_DNA"/>
</dbReference>
<evidence type="ECO:0000313" key="3">
    <source>
        <dbReference type="Proteomes" id="UP001283361"/>
    </source>
</evidence>
<name>A0AAE1D396_9GAST</name>
<protein>
    <submittedName>
        <fullName evidence="2">Uncharacterized protein</fullName>
    </submittedName>
</protein>
<proteinExistence type="predicted"/>
<dbReference type="Proteomes" id="UP001283361">
    <property type="component" value="Unassembled WGS sequence"/>
</dbReference>
<evidence type="ECO:0000313" key="2">
    <source>
        <dbReference type="EMBL" id="KAK3755361.1"/>
    </source>
</evidence>
<organism evidence="2 3">
    <name type="scientific">Elysia crispata</name>
    <name type="common">lettuce slug</name>
    <dbReference type="NCBI Taxonomy" id="231223"/>
    <lineage>
        <taxon>Eukaryota</taxon>
        <taxon>Metazoa</taxon>
        <taxon>Spiralia</taxon>
        <taxon>Lophotrochozoa</taxon>
        <taxon>Mollusca</taxon>
        <taxon>Gastropoda</taxon>
        <taxon>Heterobranchia</taxon>
        <taxon>Euthyneura</taxon>
        <taxon>Panpulmonata</taxon>
        <taxon>Sacoglossa</taxon>
        <taxon>Placobranchoidea</taxon>
        <taxon>Plakobranchidae</taxon>
        <taxon>Elysia</taxon>
    </lineage>
</organism>
<keyword evidence="3" id="KW-1185">Reference proteome</keyword>